<feature type="region of interest" description="Disordered" evidence="1">
    <location>
        <begin position="1"/>
        <end position="22"/>
    </location>
</feature>
<evidence type="ECO:0000313" key="2">
    <source>
        <dbReference type="EMBL" id="KAH0554199.1"/>
    </source>
</evidence>
<name>A0AAV7IMY1_COTGL</name>
<comment type="caution">
    <text evidence="2">The sequence shown here is derived from an EMBL/GenBank/DDBJ whole genome shotgun (WGS) entry which is preliminary data.</text>
</comment>
<protein>
    <submittedName>
        <fullName evidence="2">Uncharacterized protein</fullName>
    </submittedName>
</protein>
<dbReference type="Proteomes" id="UP000826195">
    <property type="component" value="Unassembled WGS sequence"/>
</dbReference>
<reference evidence="2 3" key="1">
    <citation type="journal article" date="2021" name="J. Hered.">
        <title>A chromosome-level genome assembly of the parasitoid wasp, Cotesia glomerata (Hymenoptera: Braconidae).</title>
        <authorList>
            <person name="Pinto B.J."/>
            <person name="Weis J.J."/>
            <person name="Gamble T."/>
            <person name="Ode P.J."/>
            <person name="Paul R."/>
            <person name="Zaspel J.M."/>
        </authorList>
    </citation>
    <scope>NUCLEOTIDE SEQUENCE [LARGE SCALE GENOMIC DNA]</scope>
    <source>
        <strain evidence="2">CgM1</strain>
    </source>
</reference>
<accession>A0AAV7IMY1</accession>
<keyword evidence="3" id="KW-1185">Reference proteome</keyword>
<feature type="compositionally biased region" description="Basic and acidic residues" evidence="1">
    <location>
        <begin position="1"/>
        <end position="15"/>
    </location>
</feature>
<organism evidence="2 3">
    <name type="scientific">Cotesia glomerata</name>
    <name type="common">Lepidopteran parasitic wasp</name>
    <name type="synonym">Apanteles glomeratus</name>
    <dbReference type="NCBI Taxonomy" id="32391"/>
    <lineage>
        <taxon>Eukaryota</taxon>
        <taxon>Metazoa</taxon>
        <taxon>Ecdysozoa</taxon>
        <taxon>Arthropoda</taxon>
        <taxon>Hexapoda</taxon>
        <taxon>Insecta</taxon>
        <taxon>Pterygota</taxon>
        <taxon>Neoptera</taxon>
        <taxon>Endopterygota</taxon>
        <taxon>Hymenoptera</taxon>
        <taxon>Apocrita</taxon>
        <taxon>Ichneumonoidea</taxon>
        <taxon>Braconidae</taxon>
        <taxon>Microgastrinae</taxon>
        <taxon>Cotesia</taxon>
    </lineage>
</organism>
<evidence type="ECO:0000256" key="1">
    <source>
        <dbReference type="SAM" id="MobiDB-lite"/>
    </source>
</evidence>
<sequence length="138" mass="14832">MFQHQREDRIREEISSKLGGSGSSPIEYLCIVTVPGSTGATAKTLAPHLSPVLKDETTHDGADADAGFYPRLYSTSTPATIDSSTATLDNPGYKELKLFNSGMRPERSLAVSQSFSRIPPTAQIASNLEIIKSFNPSS</sequence>
<proteinExistence type="predicted"/>
<dbReference type="EMBL" id="JAHXZJ010001119">
    <property type="protein sequence ID" value="KAH0554199.1"/>
    <property type="molecule type" value="Genomic_DNA"/>
</dbReference>
<dbReference type="AlphaFoldDB" id="A0AAV7IMY1"/>
<gene>
    <name evidence="2" type="ORF">KQX54_008460</name>
</gene>
<evidence type="ECO:0000313" key="3">
    <source>
        <dbReference type="Proteomes" id="UP000826195"/>
    </source>
</evidence>